<feature type="binding site" evidence="13">
    <location>
        <begin position="275"/>
        <end position="278"/>
    </location>
    <ligand>
        <name>pyridoxal 5'-phosphate</name>
        <dbReference type="ChEBI" id="CHEBI:597326"/>
    </ligand>
</feature>
<name>A0A9Q3YLB2_VIBPH</name>
<evidence type="ECO:0000256" key="1">
    <source>
        <dbReference type="ARBA" id="ARBA00001933"/>
    </source>
</evidence>
<evidence type="ECO:0000256" key="15">
    <source>
        <dbReference type="RuleBase" id="RU003738"/>
    </source>
</evidence>
<dbReference type="InterPro" id="IPR029066">
    <property type="entry name" value="PLP-binding_barrel"/>
</dbReference>
<accession>A0A9Q3YLB2</accession>
<keyword evidence="6 13" id="KW-0457">Lysine biosynthesis</keyword>
<dbReference type="Gene3D" id="2.40.37.10">
    <property type="entry name" value="Lyase, Ornithine Decarboxylase, Chain A, domain 1"/>
    <property type="match status" value="1"/>
</dbReference>
<comment type="catalytic activity">
    <reaction evidence="8 13 15">
        <text>meso-2,6-diaminopimelate + H(+) = L-lysine + CO2</text>
        <dbReference type="Rhea" id="RHEA:15101"/>
        <dbReference type="ChEBI" id="CHEBI:15378"/>
        <dbReference type="ChEBI" id="CHEBI:16526"/>
        <dbReference type="ChEBI" id="CHEBI:32551"/>
        <dbReference type="ChEBI" id="CHEBI:57791"/>
        <dbReference type="EC" id="4.1.1.20"/>
    </reaction>
</comment>
<feature type="modified residue" description="N6-(pyridoxal phosphate)lysine" evidence="13 14">
    <location>
        <position position="61"/>
    </location>
</feature>
<keyword evidence="3 13" id="KW-0028">Amino-acid biosynthesis</keyword>
<dbReference type="Proteomes" id="UP000726777">
    <property type="component" value="Unassembled WGS sequence"/>
</dbReference>
<evidence type="ECO:0000256" key="12">
    <source>
        <dbReference type="ARBA" id="ARBA00074972"/>
    </source>
</evidence>
<evidence type="ECO:0000256" key="10">
    <source>
        <dbReference type="ARBA" id="ARBA00060983"/>
    </source>
</evidence>
<comment type="cofactor">
    <cofactor evidence="1 13 14 15">
        <name>pyridoxal 5'-phosphate</name>
        <dbReference type="ChEBI" id="CHEBI:597326"/>
    </cofactor>
</comment>
<dbReference type="AlphaFoldDB" id="A0A9Q3YLB2"/>
<evidence type="ECO:0000256" key="3">
    <source>
        <dbReference type="ARBA" id="ARBA00022605"/>
    </source>
</evidence>
<dbReference type="EMBL" id="JACVHL010000026">
    <property type="protein sequence ID" value="MCC3807432.1"/>
    <property type="molecule type" value="Genomic_DNA"/>
</dbReference>
<dbReference type="InterPro" id="IPR002986">
    <property type="entry name" value="DAP_deCOOHase_LysA"/>
</dbReference>
<feature type="binding site" evidence="13">
    <location>
        <position position="240"/>
    </location>
    <ligand>
        <name>pyridoxal 5'-phosphate</name>
        <dbReference type="ChEBI" id="CHEBI:597326"/>
    </ligand>
</feature>
<feature type="binding site" evidence="13">
    <location>
        <position position="278"/>
    </location>
    <ligand>
        <name>substrate</name>
    </ligand>
</feature>
<comment type="pathway">
    <text evidence="9 13 15">Amino-acid biosynthesis; L-lysine biosynthesis via DAP pathway; L-lysine from DL-2,6-diaminopimelate: step 1/1.</text>
</comment>
<comment type="subunit">
    <text evidence="2 13">Homodimer.</text>
</comment>
<evidence type="ECO:0000256" key="6">
    <source>
        <dbReference type="ARBA" id="ARBA00023154"/>
    </source>
</evidence>
<dbReference type="InterPro" id="IPR009006">
    <property type="entry name" value="Ala_racemase/Decarboxylase_C"/>
</dbReference>
<dbReference type="InterPro" id="IPR022643">
    <property type="entry name" value="De-COase2_C"/>
</dbReference>
<dbReference type="Pfam" id="PF02784">
    <property type="entry name" value="Orn_Arg_deC_N"/>
    <property type="match status" value="1"/>
</dbReference>
<feature type="active site" description="Proton donor" evidence="14">
    <location>
        <position position="344"/>
    </location>
</feature>
<feature type="binding site" evidence="13">
    <location>
        <position position="318"/>
    </location>
    <ligand>
        <name>substrate</name>
    </ligand>
</feature>
<evidence type="ECO:0000259" key="17">
    <source>
        <dbReference type="Pfam" id="PF02784"/>
    </source>
</evidence>
<dbReference type="PANTHER" id="PTHR43727">
    <property type="entry name" value="DIAMINOPIMELATE DECARBOXYLASE"/>
    <property type="match status" value="1"/>
</dbReference>
<dbReference type="EC" id="4.1.1.20" evidence="11 13"/>
<protein>
    <recommendedName>
        <fullName evidence="12 13">Diaminopimelate decarboxylase</fullName>
        <shortName evidence="13">DAP decarboxylase</shortName>
        <shortName evidence="13">DAPDC</shortName>
        <ecNumber evidence="11 13">4.1.1.20</ecNumber>
    </recommendedName>
</protein>
<evidence type="ECO:0000256" key="8">
    <source>
        <dbReference type="ARBA" id="ARBA00050464"/>
    </source>
</evidence>
<proteinExistence type="inferred from homology"/>
<dbReference type="HAMAP" id="MF_02120">
    <property type="entry name" value="LysA"/>
    <property type="match status" value="1"/>
</dbReference>
<comment type="function">
    <text evidence="13">Specifically catalyzes the decarboxylation of meso-diaminopimelate (meso-DAP) to L-lysine.</text>
</comment>
<dbReference type="InterPro" id="IPR022653">
    <property type="entry name" value="De-COase2_pyr-phos_BS"/>
</dbReference>
<evidence type="ECO:0000256" key="5">
    <source>
        <dbReference type="ARBA" id="ARBA00022898"/>
    </source>
</evidence>
<comment type="similarity">
    <text evidence="10 13">Belongs to the Orn/Lys/Arg decarboxylase class-II family. LysA subfamily.</text>
</comment>
<keyword evidence="5 13" id="KW-0663">Pyridoxal phosphate</keyword>
<evidence type="ECO:0000313" key="18">
    <source>
        <dbReference type="EMBL" id="MCC3807432.1"/>
    </source>
</evidence>
<dbReference type="SUPFAM" id="SSF51419">
    <property type="entry name" value="PLP-binding barrel"/>
    <property type="match status" value="1"/>
</dbReference>
<gene>
    <name evidence="13 18" type="primary">lysA</name>
    <name evidence="18" type="ORF">IB292_20660</name>
</gene>
<evidence type="ECO:0000256" key="13">
    <source>
        <dbReference type="HAMAP-Rule" id="MF_02120"/>
    </source>
</evidence>
<dbReference type="PROSITE" id="PS00878">
    <property type="entry name" value="ODR_DC_2_1"/>
    <property type="match status" value="1"/>
</dbReference>
<feature type="binding site" evidence="13">
    <location>
        <position position="372"/>
    </location>
    <ligand>
        <name>pyridoxal 5'-phosphate</name>
        <dbReference type="ChEBI" id="CHEBI:597326"/>
    </ligand>
</feature>
<evidence type="ECO:0000256" key="2">
    <source>
        <dbReference type="ARBA" id="ARBA00011738"/>
    </source>
</evidence>
<organism evidence="18 19">
    <name type="scientific">Vibrio parahaemolyticus</name>
    <dbReference type="NCBI Taxonomy" id="670"/>
    <lineage>
        <taxon>Bacteria</taxon>
        <taxon>Pseudomonadati</taxon>
        <taxon>Pseudomonadota</taxon>
        <taxon>Gammaproteobacteria</taxon>
        <taxon>Vibrionales</taxon>
        <taxon>Vibrionaceae</taxon>
        <taxon>Vibrio</taxon>
    </lineage>
</organism>
<evidence type="ECO:0000256" key="11">
    <source>
        <dbReference type="ARBA" id="ARBA00066427"/>
    </source>
</evidence>
<dbReference type="GO" id="GO:0030170">
    <property type="term" value="F:pyridoxal phosphate binding"/>
    <property type="evidence" value="ECO:0007669"/>
    <property type="project" value="UniProtKB-UniRule"/>
</dbReference>
<reference evidence="18" key="1">
    <citation type="submission" date="2020-09" db="EMBL/GenBank/DDBJ databases">
        <title>Genome sequence of Vibrio parahaemolyticus isolates.</title>
        <authorList>
            <person name="Hammerl J.A."/>
            <person name="Strauch E."/>
        </authorList>
    </citation>
    <scope>NUCLEOTIDE SEQUENCE</scope>
    <source>
        <strain evidence="18">17-VB00146</strain>
    </source>
</reference>
<evidence type="ECO:0000313" key="19">
    <source>
        <dbReference type="Proteomes" id="UP000726777"/>
    </source>
</evidence>
<dbReference type="NCBIfam" id="TIGR01048">
    <property type="entry name" value="lysA"/>
    <property type="match status" value="1"/>
</dbReference>
<evidence type="ECO:0000259" key="16">
    <source>
        <dbReference type="Pfam" id="PF00278"/>
    </source>
</evidence>
<dbReference type="SUPFAM" id="SSF50621">
    <property type="entry name" value="Alanine racemase C-terminal domain-like"/>
    <property type="match status" value="1"/>
</dbReference>
<dbReference type="InterPro" id="IPR000183">
    <property type="entry name" value="Orn/DAP/Arg_de-COase"/>
</dbReference>
<evidence type="ECO:0000256" key="14">
    <source>
        <dbReference type="PIRSR" id="PIRSR600183-50"/>
    </source>
</evidence>
<feature type="domain" description="Orn/DAP/Arg decarboxylase 2 C-terminal" evidence="16">
    <location>
        <begin position="31"/>
        <end position="370"/>
    </location>
</feature>
<feature type="binding site" evidence="13">
    <location>
        <position position="314"/>
    </location>
    <ligand>
        <name>substrate</name>
    </ligand>
</feature>
<feature type="domain" description="Orn/DAP/Arg decarboxylase 2 N-terminal" evidence="17">
    <location>
        <begin position="36"/>
        <end position="282"/>
    </location>
</feature>
<dbReference type="Gene3D" id="3.20.20.10">
    <property type="entry name" value="Alanine racemase"/>
    <property type="match status" value="1"/>
</dbReference>
<dbReference type="RefSeq" id="WP_222133906.1">
    <property type="nucleotide sequence ID" value="NZ_CP064041.1"/>
</dbReference>
<evidence type="ECO:0000256" key="4">
    <source>
        <dbReference type="ARBA" id="ARBA00022793"/>
    </source>
</evidence>
<dbReference type="Pfam" id="PF00278">
    <property type="entry name" value="Orn_DAP_Arg_deC"/>
    <property type="match status" value="1"/>
</dbReference>
<keyword evidence="7 13" id="KW-0456">Lyase</keyword>
<sequence>MDYFNYQDDGQLWAENVSLQALAEQYGTPLYVYSRATLERHWKAFDSAVGQHPHLVCYAVKANSNLGVLNALARLGSGFDIVSGGELERVIAAGGDAKKVVFSGVGKTPAEMKRALELGIKCFNVESEPELERLNKVAGELGVIAPISLRINPDVDAKTHPYISTGLRDNKFGIAFDRAPEVYQFAQSLPNLNVQGIDCHIGSQLTDIEPFIDATDRLLTLIDDLKAQGINIRHLDVGGGLGVVYRDELPPQPSDYAKALLGRLENHQELELIFEPGRAIAANAGILLTRVEFLKHTEHKNFAIIDAAMNDLMRPALYQAWQDIVPVSPREGEAQTYDLVGPICETGDFLGKDRALVLQEGDLLAVRSAGAYGFVMSSNYNTRTRAAEVMVDGNQSHLVRQREELTSLWQLEQILPE</sequence>
<evidence type="ECO:0000256" key="9">
    <source>
        <dbReference type="ARBA" id="ARBA00060643"/>
    </source>
</evidence>
<dbReference type="GO" id="GO:0008836">
    <property type="term" value="F:diaminopimelate decarboxylase activity"/>
    <property type="evidence" value="ECO:0007669"/>
    <property type="project" value="UniProtKB-UniRule"/>
</dbReference>
<dbReference type="InterPro" id="IPR022644">
    <property type="entry name" value="De-COase2_N"/>
</dbReference>
<dbReference type="PRINTS" id="PR01181">
    <property type="entry name" value="DAPDCRBXLASE"/>
</dbReference>
<dbReference type="CDD" id="cd06828">
    <property type="entry name" value="PLPDE_III_DapDC"/>
    <property type="match status" value="1"/>
</dbReference>
<keyword evidence="4 13" id="KW-0210">Decarboxylase</keyword>
<evidence type="ECO:0000256" key="7">
    <source>
        <dbReference type="ARBA" id="ARBA00023239"/>
    </source>
</evidence>
<feature type="binding site" evidence="13">
    <location>
        <position position="345"/>
    </location>
    <ligand>
        <name>substrate</name>
    </ligand>
</feature>
<feature type="binding site" evidence="13">
    <location>
        <position position="372"/>
    </location>
    <ligand>
        <name>substrate</name>
    </ligand>
</feature>
<dbReference type="FunFam" id="2.40.37.10:FF:000003">
    <property type="entry name" value="Diaminopimelate decarboxylase"/>
    <property type="match status" value="1"/>
</dbReference>
<dbReference type="FunFam" id="3.20.20.10:FF:000003">
    <property type="entry name" value="Diaminopimelate decarboxylase"/>
    <property type="match status" value="1"/>
</dbReference>
<dbReference type="GO" id="GO:0009089">
    <property type="term" value="P:lysine biosynthetic process via diaminopimelate"/>
    <property type="evidence" value="ECO:0007669"/>
    <property type="project" value="UniProtKB-UniRule"/>
</dbReference>
<dbReference type="PRINTS" id="PR01179">
    <property type="entry name" value="ODADCRBXLASE"/>
</dbReference>
<dbReference type="PANTHER" id="PTHR43727:SF2">
    <property type="entry name" value="GROUP IV DECARBOXYLASE"/>
    <property type="match status" value="1"/>
</dbReference>
<comment type="caution">
    <text evidence="18">The sequence shown here is derived from an EMBL/GenBank/DDBJ whole genome shotgun (WGS) entry which is preliminary data.</text>
</comment>